<feature type="signal peptide" evidence="1">
    <location>
        <begin position="1"/>
        <end position="27"/>
    </location>
</feature>
<sequence>MKRRMNVTLKRTSITLTLLACYTLGTARESASMCRVFIHTEPKSIRHKGDGRDSFYHISQLISTEPEPFPFPRIFSRVFAEVRMTVLSDSYGCVTEHALWRGRALSAASSLLQNYGGEMLSQPPRRYAHVHVRGCGPGGALGRFQVEIFHI</sequence>
<feature type="chain" id="PRO_5040221971" evidence="1">
    <location>
        <begin position="28"/>
        <end position="151"/>
    </location>
</feature>
<comment type="caution">
    <text evidence="2">The sequence shown here is derived from an EMBL/GenBank/DDBJ whole genome shotgun (WGS) entry which is preliminary data.</text>
</comment>
<dbReference type="EMBL" id="CADEAL010001200">
    <property type="protein sequence ID" value="CAB1430063.1"/>
    <property type="molecule type" value="Genomic_DNA"/>
</dbReference>
<organism evidence="2 3">
    <name type="scientific">Pleuronectes platessa</name>
    <name type="common">European plaice</name>
    <dbReference type="NCBI Taxonomy" id="8262"/>
    <lineage>
        <taxon>Eukaryota</taxon>
        <taxon>Metazoa</taxon>
        <taxon>Chordata</taxon>
        <taxon>Craniata</taxon>
        <taxon>Vertebrata</taxon>
        <taxon>Euteleostomi</taxon>
        <taxon>Actinopterygii</taxon>
        <taxon>Neopterygii</taxon>
        <taxon>Teleostei</taxon>
        <taxon>Neoteleostei</taxon>
        <taxon>Acanthomorphata</taxon>
        <taxon>Carangaria</taxon>
        <taxon>Pleuronectiformes</taxon>
        <taxon>Pleuronectoidei</taxon>
        <taxon>Pleuronectidae</taxon>
        <taxon>Pleuronectes</taxon>
    </lineage>
</organism>
<dbReference type="Proteomes" id="UP001153269">
    <property type="component" value="Unassembled WGS sequence"/>
</dbReference>
<dbReference type="AlphaFoldDB" id="A0A9N7UHB9"/>
<accession>A0A9N7UHB9</accession>
<keyword evidence="1" id="KW-0732">Signal</keyword>
<name>A0A9N7UHB9_PLEPL</name>
<evidence type="ECO:0000313" key="2">
    <source>
        <dbReference type="EMBL" id="CAB1430063.1"/>
    </source>
</evidence>
<keyword evidence="3" id="KW-1185">Reference proteome</keyword>
<evidence type="ECO:0000313" key="3">
    <source>
        <dbReference type="Proteomes" id="UP001153269"/>
    </source>
</evidence>
<protein>
    <submittedName>
        <fullName evidence="2">Uncharacterized protein</fullName>
    </submittedName>
</protein>
<proteinExistence type="predicted"/>
<evidence type="ECO:0000256" key="1">
    <source>
        <dbReference type="SAM" id="SignalP"/>
    </source>
</evidence>
<gene>
    <name evidence="2" type="ORF">PLEPLA_LOCUS18044</name>
</gene>
<reference evidence="2" key="1">
    <citation type="submission" date="2020-03" db="EMBL/GenBank/DDBJ databases">
        <authorList>
            <person name="Weist P."/>
        </authorList>
    </citation>
    <scope>NUCLEOTIDE SEQUENCE</scope>
</reference>